<evidence type="ECO:0000256" key="2">
    <source>
        <dbReference type="SAM" id="MobiDB-lite"/>
    </source>
</evidence>
<keyword evidence="1" id="KW-0479">Metal-binding</keyword>
<feature type="domain" description="CCHC-type" evidence="3">
    <location>
        <begin position="292"/>
        <end position="307"/>
    </location>
</feature>
<dbReference type="EC" id="2.7.7.-" evidence="4"/>
<evidence type="ECO:0000256" key="1">
    <source>
        <dbReference type="PROSITE-ProRule" id="PRU00047"/>
    </source>
</evidence>
<name>A0A2P6QES7_ROSCH</name>
<dbReference type="GO" id="GO:0008270">
    <property type="term" value="F:zinc ion binding"/>
    <property type="evidence" value="ECO:0007669"/>
    <property type="project" value="UniProtKB-KW"/>
</dbReference>
<evidence type="ECO:0000259" key="3">
    <source>
        <dbReference type="PROSITE" id="PS50158"/>
    </source>
</evidence>
<dbReference type="GO" id="GO:0003676">
    <property type="term" value="F:nucleic acid binding"/>
    <property type="evidence" value="ECO:0007669"/>
    <property type="project" value="InterPro"/>
</dbReference>
<keyword evidence="4" id="KW-0378">Hydrolase</keyword>
<dbReference type="InterPro" id="IPR001878">
    <property type="entry name" value="Znf_CCHC"/>
</dbReference>
<dbReference type="InterPro" id="IPR036875">
    <property type="entry name" value="Znf_CCHC_sf"/>
</dbReference>
<dbReference type="AlphaFoldDB" id="A0A2P6QES7"/>
<dbReference type="PANTHER" id="PTHR34482">
    <property type="entry name" value="DNA DAMAGE-INDUCIBLE PROTEIN 1-LIKE"/>
    <property type="match status" value="1"/>
</dbReference>
<dbReference type="PROSITE" id="PS50158">
    <property type="entry name" value="ZF_CCHC"/>
    <property type="match status" value="2"/>
</dbReference>
<dbReference type="SUPFAM" id="SSF57756">
    <property type="entry name" value="Retrovirus zinc finger-like domains"/>
    <property type="match status" value="1"/>
</dbReference>
<evidence type="ECO:0000313" key="4">
    <source>
        <dbReference type="EMBL" id="PRQ32678.1"/>
    </source>
</evidence>
<dbReference type="Pfam" id="PF00098">
    <property type="entry name" value="zf-CCHC"/>
    <property type="match status" value="2"/>
</dbReference>
<sequence>MDPQRCRAKVSGMITSQEEFYLEKEVVQPVPSIVGMVDATHLTRLTREVIRLGAVAFQGGTDYLLANQWIENMETYYDMVVCTDMEKKITATFLLQGEAGQWWDSMLKTRNISTITWEGFVELFRDMYLPASRREKLGVDFISLVQGTMSVKGYEARFSQLYRFVRPMDPVSLARKFQRGLNLVIRDRVTPFQLPTVALIFASALRFEQELLTSRGEMTTMGDSQGKGKAVAGSSDEMDSQGGSWKRQRTYHKAPARVAAALVGQAAHLRCYNCGELDHVSKVCTKPRSKVCFRCGQTGHVARECTRPQDGRQGNQ</sequence>
<evidence type="ECO:0000313" key="5">
    <source>
        <dbReference type="Proteomes" id="UP000238479"/>
    </source>
</evidence>
<dbReference type="GO" id="GO:0016779">
    <property type="term" value="F:nucleotidyltransferase activity"/>
    <property type="evidence" value="ECO:0007669"/>
    <property type="project" value="UniProtKB-KW"/>
</dbReference>
<dbReference type="Pfam" id="PF03732">
    <property type="entry name" value="Retrotrans_gag"/>
    <property type="match status" value="1"/>
</dbReference>
<dbReference type="STRING" id="74649.A0A2P6QES7"/>
<organism evidence="4 5">
    <name type="scientific">Rosa chinensis</name>
    <name type="common">China rose</name>
    <dbReference type="NCBI Taxonomy" id="74649"/>
    <lineage>
        <taxon>Eukaryota</taxon>
        <taxon>Viridiplantae</taxon>
        <taxon>Streptophyta</taxon>
        <taxon>Embryophyta</taxon>
        <taxon>Tracheophyta</taxon>
        <taxon>Spermatophyta</taxon>
        <taxon>Magnoliopsida</taxon>
        <taxon>eudicotyledons</taxon>
        <taxon>Gunneridae</taxon>
        <taxon>Pentapetalae</taxon>
        <taxon>rosids</taxon>
        <taxon>fabids</taxon>
        <taxon>Rosales</taxon>
        <taxon>Rosaceae</taxon>
        <taxon>Rosoideae</taxon>
        <taxon>Rosoideae incertae sedis</taxon>
        <taxon>Rosa</taxon>
    </lineage>
</organism>
<protein>
    <submittedName>
        <fullName evidence="4">Putative nucleotidyltransferase, Hydrolase</fullName>
        <ecNumber evidence="4">2.7.7.-</ecNumber>
        <ecNumber evidence="4">3.-.-.-</ecNumber>
    </submittedName>
</protein>
<proteinExistence type="predicted"/>
<dbReference type="Gramene" id="PRQ32678">
    <property type="protein sequence ID" value="PRQ32678"/>
    <property type="gene ID" value="RchiOBHm_Chr5g0049101"/>
</dbReference>
<dbReference type="PANTHER" id="PTHR34482:SF49">
    <property type="entry name" value="RETROTRANSPOSON GAG DOMAIN-CONTAINING PROTEIN"/>
    <property type="match status" value="1"/>
</dbReference>
<dbReference type="InterPro" id="IPR005162">
    <property type="entry name" value="Retrotrans_gag_dom"/>
</dbReference>
<dbReference type="SMART" id="SM00343">
    <property type="entry name" value="ZnF_C2HC"/>
    <property type="match status" value="2"/>
</dbReference>
<keyword evidence="5" id="KW-1185">Reference proteome</keyword>
<keyword evidence="4" id="KW-0808">Transferase</keyword>
<feature type="domain" description="CCHC-type" evidence="3">
    <location>
        <begin position="270"/>
        <end position="286"/>
    </location>
</feature>
<accession>A0A2P6QES7</accession>
<dbReference type="OMA" id="ANQWIEN"/>
<comment type="caution">
    <text evidence="4">The sequence shown here is derived from an EMBL/GenBank/DDBJ whole genome shotgun (WGS) entry which is preliminary data.</text>
</comment>
<dbReference type="EC" id="3.-.-.-" evidence="4"/>
<gene>
    <name evidence="4" type="ORF">RchiOBHm_Chr5g0049101</name>
</gene>
<keyword evidence="1" id="KW-0862">Zinc</keyword>
<dbReference type="EMBL" id="PDCK01000043">
    <property type="protein sequence ID" value="PRQ32678.1"/>
    <property type="molecule type" value="Genomic_DNA"/>
</dbReference>
<keyword evidence="4" id="KW-0548">Nucleotidyltransferase</keyword>
<dbReference type="Proteomes" id="UP000238479">
    <property type="component" value="Chromosome 5"/>
</dbReference>
<dbReference type="OrthoDB" id="1109483at2759"/>
<reference evidence="4 5" key="1">
    <citation type="journal article" date="2018" name="Nat. Genet.">
        <title>The Rosa genome provides new insights in the design of modern roses.</title>
        <authorList>
            <person name="Bendahmane M."/>
        </authorList>
    </citation>
    <scope>NUCLEOTIDE SEQUENCE [LARGE SCALE GENOMIC DNA]</scope>
    <source>
        <strain evidence="5">cv. Old Blush</strain>
    </source>
</reference>
<feature type="region of interest" description="Disordered" evidence="2">
    <location>
        <begin position="218"/>
        <end position="245"/>
    </location>
</feature>
<keyword evidence="1" id="KW-0863">Zinc-finger</keyword>
<dbReference type="Gene3D" id="4.10.60.10">
    <property type="entry name" value="Zinc finger, CCHC-type"/>
    <property type="match status" value="1"/>
</dbReference>
<dbReference type="GO" id="GO:0016787">
    <property type="term" value="F:hydrolase activity"/>
    <property type="evidence" value="ECO:0007669"/>
    <property type="project" value="UniProtKB-KW"/>
</dbReference>